<name>A0A9P4UH92_9PLEO</name>
<dbReference type="Pfam" id="PF00656">
    <property type="entry name" value="Peptidase_C14"/>
    <property type="match status" value="1"/>
</dbReference>
<dbReference type="InterPro" id="IPR011600">
    <property type="entry name" value="Pept_C14_caspase"/>
</dbReference>
<gene>
    <name evidence="2" type="ORF">P171DRAFT_481001</name>
</gene>
<feature type="domain" description="Peptidase C14 caspase" evidence="1">
    <location>
        <begin position="83"/>
        <end position="200"/>
    </location>
</feature>
<accession>A0A9P4UH92</accession>
<keyword evidence="3" id="KW-1185">Reference proteome</keyword>
<proteinExistence type="predicted"/>
<dbReference type="Proteomes" id="UP000799764">
    <property type="component" value="Unassembled WGS sequence"/>
</dbReference>
<evidence type="ECO:0000259" key="1">
    <source>
        <dbReference type="Pfam" id="PF00656"/>
    </source>
</evidence>
<dbReference type="AlphaFoldDB" id="A0A9P4UH92"/>
<dbReference type="EMBL" id="MU001494">
    <property type="protein sequence ID" value="KAF2449945.1"/>
    <property type="molecule type" value="Genomic_DNA"/>
</dbReference>
<reference evidence="2" key="1">
    <citation type="journal article" date="2020" name="Stud. Mycol.">
        <title>101 Dothideomycetes genomes: a test case for predicting lifestyles and emergence of pathogens.</title>
        <authorList>
            <person name="Haridas S."/>
            <person name="Albert R."/>
            <person name="Binder M."/>
            <person name="Bloem J."/>
            <person name="Labutti K."/>
            <person name="Salamov A."/>
            <person name="Andreopoulos B."/>
            <person name="Baker S."/>
            <person name="Barry K."/>
            <person name="Bills G."/>
            <person name="Bluhm B."/>
            <person name="Cannon C."/>
            <person name="Castanera R."/>
            <person name="Culley D."/>
            <person name="Daum C."/>
            <person name="Ezra D."/>
            <person name="Gonzalez J."/>
            <person name="Henrissat B."/>
            <person name="Kuo A."/>
            <person name="Liang C."/>
            <person name="Lipzen A."/>
            <person name="Lutzoni F."/>
            <person name="Magnuson J."/>
            <person name="Mondo S."/>
            <person name="Nolan M."/>
            <person name="Ohm R."/>
            <person name="Pangilinan J."/>
            <person name="Park H.-J."/>
            <person name="Ramirez L."/>
            <person name="Alfaro M."/>
            <person name="Sun H."/>
            <person name="Tritt A."/>
            <person name="Yoshinaga Y."/>
            <person name="Zwiers L.-H."/>
            <person name="Turgeon B."/>
            <person name="Goodwin S."/>
            <person name="Spatafora J."/>
            <person name="Crous P."/>
            <person name="Grigoriev I."/>
        </authorList>
    </citation>
    <scope>NUCLEOTIDE SEQUENCE</scope>
    <source>
        <strain evidence="2">CBS 690.94</strain>
    </source>
</reference>
<protein>
    <recommendedName>
        <fullName evidence="1">Peptidase C14 caspase domain-containing protein</fullName>
    </recommendedName>
</protein>
<dbReference type="GO" id="GO:0006508">
    <property type="term" value="P:proteolysis"/>
    <property type="evidence" value="ECO:0007669"/>
    <property type="project" value="InterPro"/>
</dbReference>
<dbReference type="OrthoDB" id="4760831at2759"/>
<dbReference type="GO" id="GO:0004197">
    <property type="term" value="F:cysteine-type endopeptidase activity"/>
    <property type="evidence" value="ECO:0007669"/>
    <property type="project" value="InterPro"/>
</dbReference>
<sequence>MGLSNLWKRSTSTPTVETRILKQDTRVSKVSKQTTRNPKNRKGIPKLAAIPLKAGASLEPSVYTKVDVLILEFVLDNLGLESQVKQVTAAFESLDYNVRVVNIKMENAWYHLKEDLESFLHVLSDNEETLQIIYYCGHGGMQKASKQNKQPILSDYDSSFNWSDMYQLIMNSASDTLVFLNCCHAGLAAHAIEENQGKASVFRKTLITMGGWGTKCANQYLQPLCNSLAEIAKTGKLMFVVILKDRISKGLLKHENFWKKRRPPQPILHEFIGVDGPSIRLVRLKKYFLRSDQKNLQKKQGIQCGEESL</sequence>
<evidence type="ECO:0000313" key="2">
    <source>
        <dbReference type="EMBL" id="KAF2449945.1"/>
    </source>
</evidence>
<evidence type="ECO:0000313" key="3">
    <source>
        <dbReference type="Proteomes" id="UP000799764"/>
    </source>
</evidence>
<organism evidence="2 3">
    <name type="scientific">Karstenula rhodostoma CBS 690.94</name>
    <dbReference type="NCBI Taxonomy" id="1392251"/>
    <lineage>
        <taxon>Eukaryota</taxon>
        <taxon>Fungi</taxon>
        <taxon>Dikarya</taxon>
        <taxon>Ascomycota</taxon>
        <taxon>Pezizomycotina</taxon>
        <taxon>Dothideomycetes</taxon>
        <taxon>Pleosporomycetidae</taxon>
        <taxon>Pleosporales</taxon>
        <taxon>Massarineae</taxon>
        <taxon>Didymosphaeriaceae</taxon>
        <taxon>Karstenula</taxon>
    </lineage>
</organism>
<comment type="caution">
    <text evidence="2">The sequence shown here is derived from an EMBL/GenBank/DDBJ whole genome shotgun (WGS) entry which is preliminary data.</text>
</comment>